<evidence type="ECO:0000313" key="2">
    <source>
        <dbReference type="Proteomes" id="UP001172159"/>
    </source>
</evidence>
<reference evidence="1" key="1">
    <citation type="submission" date="2023-06" db="EMBL/GenBank/DDBJ databases">
        <title>Genome-scale phylogeny and comparative genomics of the fungal order Sordariales.</title>
        <authorList>
            <consortium name="Lawrence Berkeley National Laboratory"/>
            <person name="Hensen N."/>
            <person name="Bonometti L."/>
            <person name="Westerberg I."/>
            <person name="Brannstrom I.O."/>
            <person name="Guillou S."/>
            <person name="Cros-Aarteil S."/>
            <person name="Calhoun S."/>
            <person name="Haridas S."/>
            <person name="Kuo A."/>
            <person name="Mondo S."/>
            <person name="Pangilinan J."/>
            <person name="Riley R."/>
            <person name="Labutti K."/>
            <person name="Andreopoulos B."/>
            <person name="Lipzen A."/>
            <person name="Chen C."/>
            <person name="Yanf M."/>
            <person name="Daum C."/>
            <person name="Ng V."/>
            <person name="Clum A."/>
            <person name="Steindorff A."/>
            <person name="Ohm R."/>
            <person name="Martin F."/>
            <person name="Silar P."/>
            <person name="Natvig D."/>
            <person name="Lalanne C."/>
            <person name="Gautier V."/>
            <person name="Ament-Velasquez S.L."/>
            <person name="Kruys A."/>
            <person name="Hutchinson M.I."/>
            <person name="Powell A.J."/>
            <person name="Barry K."/>
            <person name="Miller A.N."/>
            <person name="Grigoriev I.V."/>
            <person name="Debuchy R."/>
            <person name="Gladieux P."/>
            <person name="Thoren M.H."/>
            <person name="Johannesson H."/>
        </authorList>
    </citation>
    <scope>NUCLEOTIDE SEQUENCE</scope>
    <source>
        <strain evidence="1">CBS 540.89</strain>
    </source>
</reference>
<gene>
    <name evidence="1" type="ORF">B0T21DRAFT_344702</name>
</gene>
<sequence>MAGFVWNYIVGQKSVNSGVICRKKPRILSLKPFIRKLVIKVINNIIYKETILIKFISSNKEVLYYSIKVEDLYRGLLFKSKSLSKVFNTKYYTIDKIFILKLKAYKEIFFIFLKGFKTSSILLAKNLSILVLSVGGSLGGYGLPNRVAQVLLPRS</sequence>
<protein>
    <submittedName>
        <fullName evidence="1">Uncharacterized protein</fullName>
    </submittedName>
</protein>
<keyword evidence="2" id="KW-1185">Reference proteome</keyword>
<comment type="caution">
    <text evidence="1">The sequence shown here is derived from an EMBL/GenBank/DDBJ whole genome shotgun (WGS) entry which is preliminary data.</text>
</comment>
<dbReference type="EMBL" id="JAUKTV010000002">
    <property type="protein sequence ID" value="KAK0744509.1"/>
    <property type="molecule type" value="Genomic_DNA"/>
</dbReference>
<dbReference type="Proteomes" id="UP001172159">
    <property type="component" value="Unassembled WGS sequence"/>
</dbReference>
<organism evidence="1 2">
    <name type="scientific">Apiosordaria backusii</name>
    <dbReference type="NCBI Taxonomy" id="314023"/>
    <lineage>
        <taxon>Eukaryota</taxon>
        <taxon>Fungi</taxon>
        <taxon>Dikarya</taxon>
        <taxon>Ascomycota</taxon>
        <taxon>Pezizomycotina</taxon>
        <taxon>Sordariomycetes</taxon>
        <taxon>Sordariomycetidae</taxon>
        <taxon>Sordariales</taxon>
        <taxon>Lasiosphaeriaceae</taxon>
        <taxon>Apiosordaria</taxon>
    </lineage>
</organism>
<name>A0AA40K3F6_9PEZI</name>
<proteinExistence type="predicted"/>
<dbReference type="AlphaFoldDB" id="A0AA40K3F6"/>
<accession>A0AA40K3F6</accession>
<evidence type="ECO:0000313" key="1">
    <source>
        <dbReference type="EMBL" id="KAK0744509.1"/>
    </source>
</evidence>